<name>A0AA38S9T3_9ASTR</name>
<comment type="caution">
    <text evidence="2">The sequence shown here is derived from an EMBL/GenBank/DDBJ whole genome shotgun (WGS) entry which is preliminary data.</text>
</comment>
<evidence type="ECO:0000259" key="1">
    <source>
        <dbReference type="Pfam" id="PF03732"/>
    </source>
</evidence>
<dbReference type="Proteomes" id="UP001172457">
    <property type="component" value="Chromosome 8"/>
</dbReference>
<evidence type="ECO:0000313" key="2">
    <source>
        <dbReference type="EMBL" id="KAJ9538845.1"/>
    </source>
</evidence>
<dbReference type="InterPro" id="IPR021109">
    <property type="entry name" value="Peptidase_aspartic_dom_sf"/>
</dbReference>
<gene>
    <name evidence="2" type="ORF">OSB04_031578</name>
</gene>
<feature type="domain" description="Retrotransposon gag" evidence="1">
    <location>
        <begin position="78"/>
        <end position="169"/>
    </location>
</feature>
<dbReference type="EMBL" id="JARYMX010000008">
    <property type="protein sequence ID" value="KAJ9538845.1"/>
    <property type="molecule type" value="Genomic_DNA"/>
</dbReference>
<proteinExistence type="predicted"/>
<evidence type="ECO:0000313" key="3">
    <source>
        <dbReference type="Proteomes" id="UP001172457"/>
    </source>
</evidence>
<dbReference type="Gene3D" id="2.40.70.10">
    <property type="entry name" value="Acid Proteases"/>
    <property type="match status" value="1"/>
</dbReference>
<protein>
    <recommendedName>
        <fullName evidence="1">Retrotransposon gag domain-containing protein</fullName>
    </recommendedName>
</protein>
<reference evidence="2" key="1">
    <citation type="submission" date="2023-03" db="EMBL/GenBank/DDBJ databases">
        <title>Chromosome-scale reference genome and RAD-based genetic map of yellow starthistle (Centaurea solstitialis) reveal putative structural variation and QTLs associated with invader traits.</title>
        <authorList>
            <person name="Reatini B."/>
            <person name="Cang F.A."/>
            <person name="Jiang Q."/>
            <person name="Mckibben M.T.W."/>
            <person name="Barker M.S."/>
            <person name="Rieseberg L.H."/>
            <person name="Dlugosch K.M."/>
        </authorList>
    </citation>
    <scope>NUCLEOTIDE SEQUENCE</scope>
    <source>
        <strain evidence="2">CAN-66</strain>
        <tissue evidence="2">Leaf</tissue>
    </source>
</reference>
<sequence>MADDQPMWDKRSEVQFTPRSAIKKTDGKMVEINKGLIKMINTISFDGEPSGNPYQHLKAFEDICDLVNTKEDEVRLRVFPFTLTNKAKDWFKKLPPGSIITWDKLKSAFLSRYFPISRANKIRAEIRNFKQGKDSLVKAWGRYKDLFLIFPNHGIDDREMINVFYAGLTNDSRLRLDSSRGGIFPYKSVKEARKLLDDMEAHYLDWSTDEEQEEIQPAHLNVVSSSDEHVHATEDSTWTPNPLSKPYGWVIEQLFHQFSQEQGKMGADVEQKMQGLLNRRSNYHHAQQKKLGKKQSDQRNLQHHMCLHEYHILHDCGKKRKRPSIGLKSTRMTIQLADRSIKYPVGIAEDVMVRVDKFDFPADFVILDIKDEVKVPLILGRPFLYTANAIIHVAKRELSLGIGEDRITLSIDGILDCNESINTLDSLDDFTEPFESEPNDHLFESGELEESLLLVPMRMSYDIEQSAITEFRLQSRACCSCHQLILRRR</sequence>
<dbReference type="InterPro" id="IPR005162">
    <property type="entry name" value="Retrotrans_gag_dom"/>
</dbReference>
<accession>A0AA38S9T3</accession>
<dbReference type="Pfam" id="PF03732">
    <property type="entry name" value="Retrotrans_gag"/>
    <property type="match status" value="1"/>
</dbReference>
<dbReference type="AlphaFoldDB" id="A0AA38S9T3"/>
<organism evidence="2 3">
    <name type="scientific">Centaurea solstitialis</name>
    <name type="common">yellow star-thistle</name>
    <dbReference type="NCBI Taxonomy" id="347529"/>
    <lineage>
        <taxon>Eukaryota</taxon>
        <taxon>Viridiplantae</taxon>
        <taxon>Streptophyta</taxon>
        <taxon>Embryophyta</taxon>
        <taxon>Tracheophyta</taxon>
        <taxon>Spermatophyta</taxon>
        <taxon>Magnoliopsida</taxon>
        <taxon>eudicotyledons</taxon>
        <taxon>Gunneridae</taxon>
        <taxon>Pentapetalae</taxon>
        <taxon>asterids</taxon>
        <taxon>campanulids</taxon>
        <taxon>Asterales</taxon>
        <taxon>Asteraceae</taxon>
        <taxon>Carduoideae</taxon>
        <taxon>Cardueae</taxon>
        <taxon>Centaureinae</taxon>
        <taxon>Centaurea</taxon>
    </lineage>
</organism>
<keyword evidence="3" id="KW-1185">Reference proteome</keyword>
<dbReference type="CDD" id="cd00303">
    <property type="entry name" value="retropepsin_like"/>
    <property type="match status" value="1"/>
</dbReference>
<dbReference type="PANTHER" id="PTHR33223">
    <property type="entry name" value="CCHC-TYPE DOMAIN-CONTAINING PROTEIN"/>
    <property type="match status" value="1"/>
</dbReference>
<dbReference type="PANTHER" id="PTHR33223:SF11">
    <property type="entry name" value="ELEMENT PROTEIN, PUTATIVE-RELATED"/>
    <property type="match status" value="1"/>
</dbReference>